<proteinExistence type="predicted"/>
<dbReference type="PROSITE" id="PS50297">
    <property type="entry name" value="ANK_REP_REGION"/>
    <property type="match status" value="3"/>
</dbReference>
<dbReference type="AlphaFoldDB" id="A0A6H5HZ29"/>
<gene>
    <name evidence="4" type="ORF">TBRA_LOCUS1194</name>
</gene>
<dbReference type="PANTHER" id="PTHR24180:SF45">
    <property type="entry name" value="POLY [ADP-RIBOSE] POLYMERASE TANKYRASE"/>
    <property type="match status" value="1"/>
</dbReference>
<dbReference type="PRINTS" id="PR01415">
    <property type="entry name" value="ANKYRIN"/>
</dbReference>
<name>A0A6H5HZ29_9HYME</name>
<evidence type="ECO:0000313" key="5">
    <source>
        <dbReference type="Proteomes" id="UP000479190"/>
    </source>
</evidence>
<dbReference type="SUPFAM" id="SSF48403">
    <property type="entry name" value="Ankyrin repeat"/>
    <property type="match status" value="1"/>
</dbReference>
<dbReference type="PROSITE" id="PS50088">
    <property type="entry name" value="ANK_REPEAT"/>
    <property type="match status" value="3"/>
</dbReference>
<sequence length="522" mass="60684">MRENVNWEMEKERQELLYQLYPLIREWEGEMPNLRDIFRTEEIDWLLVENEKCHCNISIDDRSLLIRFVIGTGYKDEPDIDENGKPLLRRPTAVHRAARLRNSATVRELFKIYHRFDVNYTDELGFSHFHVACMFGLDGVVERFLELGQDPDCLTQESSPVDPPLHLTLRHERKETFELLLRRGADPNSTDAEGSTPLHVVCRYECYRDLATILFEIGDDEHHRVVRVDVRNKLGNTPLHHALSRGRRDLVELLLRRGADRNIANAEGSTPLHVVCSRSYLDEFAEMIFDVGDGKDRPVLVDPVDKSGRTPLKLAVTNHFPHLVDVLLDRGADLSNFVFPTEAFIHTYSHHEHLYYNSEAVFNALKVLCCLEKRRYKLNQSDKLLIMKTLAMDGLLDNEPWDYEKWISDDYLAKLSKKLKINPKLSFYDFIRLPLAKAEKLLMIQDYDEFKSGLPSLPLKCYRQCVTHLCETAIGGFYRRWALDFFLTLTRYQLPILCCEIIIGQLRMKDVWGICLAATGQN</sequence>
<reference evidence="4 5" key="1">
    <citation type="submission" date="2020-02" db="EMBL/GenBank/DDBJ databases">
        <authorList>
            <person name="Ferguson B K."/>
        </authorList>
    </citation>
    <scope>NUCLEOTIDE SEQUENCE [LARGE SCALE GENOMIC DNA]</scope>
</reference>
<organism evidence="4 5">
    <name type="scientific">Trichogramma brassicae</name>
    <dbReference type="NCBI Taxonomy" id="86971"/>
    <lineage>
        <taxon>Eukaryota</taxon>
        <taxon>Metazoa</taxon>
        <taxon>Ecdysozoa</taxon>
        <taxon>Arthropoda</taxon>
        <taxon>Hexapoda</taxon>
        <taxon>Insecta</taxon>
        <taxon>Pterygota</taxon>
        <taxon>Neoptera</taxon>
        <taxon>Endopterygota</taxon>
        <taxon>Hymenoptera</taxon>
        <taxon>Apocrita</taxon>
        <taxon>Proctotrupomorpha</taxon>
        <taxon>Chalcidoidea</taxon>
        <taxon>Trichogrammatidae</taxon>
        <taxon>Trichogramma</taxon>
    </lineage>
</organism>
<keyword evidence="2 3" id="KW-0040">ANK repeat</keyword>
<dbReference type="Pfam" id="PF00023">
    <property type="entry name" value="Ank"/>
    <property type="match status" value="1"/>
</dbReference>
<dbReference type="EMBL" id="CADCXV010000258">
    <property type="protein sequence ID" value="CAB0029114.1"/>
    <property type="molecule type" value="Genomic_DNA"/>
</dbReference>
<dbReference type="PANTHER" id="PTHR24180">
    <property type="entry name" value="CYCLIN-DEPENDENT KINASE INHIBITOR 2C-RELATED"/>
    <property type="match status" value="1"/>
</dbReference>
<evidence type="ECO:0000256" key="3">
    <source>
        <dbReference type="PROSITE-ProRule" id="PRU00023"/>
    </source>
</evidence>
<keyword evidence="1" id="KW-0677">Repeat</keyword>
<dbReference type="InterPro" id="IPR036770">
    <property type="entry name" value="Ankyrin_rpt-contain_sf"/>
</dbReference>
<dbReference type="InterPro" id="IPR002110">
    <property type="entry name" value="Ankyrin_rpt"/>
</dbReference>
<evidence type="ECO:0000256" key="1">
    <source>
        <dbReference type="ARBA" id="ARBA00022737"/>
    </source>
</evidence>
<evidence type="ECO:0000313" key="4">
    <source>
        <dbReference type="EMBL" id="CAB0029114.1"/>
    </source>
</evidence>
<dbReference type="Proteomes" id="UP000479190">
    <property type="component" value="Unassembled WGS sequence"/>
</dbReference>
<dbReference type="Gene3D" id="1.25.40.20">
    <property type="entry name" value="Ankyrin repeat-containing domain"/>
    <property type="match status" value="1"/>
</dbReference>
<feature type="repeat" description="ANK" evidence="3">
    <location>
        <begin position="164"/>
        <end position="192"/>
    </location>
</feature>
<accession>A0A6H5HZ29</accession>
<dbReference type="OrthoDB" id="5394847at2759"/>
<dbReference type="SMART" id="SM00248">
    <property type="entry name" value="ANK"/>
    <property type="match status" value="7"/>
</dbReference>
<feature type="repeat" description="ANK" evidence="3">
    <location>
        <begin position="307"/>
        <end position="335"/>
    </location>
</feature>
<keyword evidence="5" id="KW-1185">Reference proteome</keyword>
<evidence type="ECO:0000256" key="2">
    <source>
        <dbReference type="ARBA" id="ARBA00023043"/>
    </source>
</evidence>
<dbReference type="Pfam" id="PF12796">
    <property type="entry name" value="Ank_2"/>
    <property type="match status" value="1"/>
</dbReference>
<feature type="repeat" description="ANK" evidence="3">
    <location>
        <begin position="234"/>
        <end position="266"/>
    </location>
</feature>
<protein>
    <submittedName>
        <fullName evidence="4">Uncharacterized protein</fullName>
    </submittedName>
</protein>
<dbReference type="InterPro" id="IPR051637">
    <property type="entry name" value="Ank_repeat_dom-contain_49"/>
</dbReference>